<reference evidence="1 2" key="1">
    <citation type="submission" date="2020-11" db="EMBL/GenBank/DDBJ databases">
        <title>Kefir isolates.</title>
        <authorList>
            <person name="Marcisauskas S."/>
            <person name="Kim Y."/>
            <person name="Blasche S."/>
        </authorList>
    </citation>
    <scope>NUCLEOTIDE SEQUENCE [LARGE SCALE GENOMIC DNA]</scope>
    <source>
        <strain evidence="1 2">KR</strain>
    </source>
</reference>
<dbReference type="EMBL" id="PUHQ01000152">
    <property type="protein sequence ID" value="KAG0654335.1"/>
    <property type="molecule type" value="Genomic_DNA"/>
</dbReference>
<evidence type="ECO:0000313" key="2">
    <source>
        <dbReference type="Proteomes" id="UP000777482"/>
    </source>
</evidence>
<accession>A0A9P6VUP6</accession>
<name>A0A9P6VUP6_RHOMI</name>
<dbReference type="AlphaFoldDB" id="A0A9P6VUP6"/>
<comment type="caution">
    <text evidence="1">The sequence shown here is derived from an EMBL/GenBank/DDBJ whole genome shotgun (WGS) entry which is preliminary data.</text>
</comment>
<dbReference type="Proteomes" id="UP000777482">
    <property type="component" value="Unassembled WGS sequence"/>
</dbReference>
<gene>
    <name evidence="1" type="ORF">C6P46_001774</name>
</gene>
<protein>
    <submittedName>
        <fullName evidence="1">Uncharacterized protein</fullName>
    </submittedName>
</protein>
<dbReference type="OrthoDB" id="10346773at2759"/>
<evidence type="ECO:0000313" key="1">
    <source>
        <dbReference type="EMBL" id="KAG0654335.1"/>
    </source>
</evidence>
<keyword evidence="2" id="KW-1185">Reference proteome</keyword>
<organism evidence="1 2">
    <name type="scientific">Rhodotorula mucilaginosa</name>
    <name type="common">Yeast</name>
    <name type="synonym">Rhodotorula rubra</name>
    <dbReference type="NCBI Taxonomy" id="5537"/>
    <lineage>
        <taxon>Eukaryota</taxon>
        <taxon>Fungi</taxon>
        <taxon>Dikarya</taxon>
        <taxon>Basidiomycota</taxon>
        <taxon>Pucciniomycotina</taxon>
        <taxon>Microbotryomycetes</taxon>
        <taxon>Sporidiobolales</taxon>
        <taxon>Sporidiobolaceae</taxon>
        <taxon>Rhodotorula</taxon>
    </lineage>
</organism>
<sequence>MLQSCHASGCKRCHAAGVLVRSLPFGLSADGRRWTPVSHQQLTQDIASCTASHLVEMSDNHYAHHSEEHARELALGLVEMVRHEYLHNPIRVRVEREDHSPWQAVLNKIRNDAFEYFRDDHGKQMWKDAILSEPPELRGKARLSMREQIDEVNDWHTHLLRELNRVQNRLPTNSDDIWIIRVVLLYLQAWSTQRLEYEPPVILAAIKELLNEISCLLTGDLFPHHGSPPPEPVPKLVRKRRRPRLFKGAPCTVMALGSSPALGHLSLRQQHIYGARFRSVV</sequence>
<proteinExistence type="predicted"/>